<dbReference type="EMBL" id="GG738924">
    <property type="protein sequence ID" value="EFC36865.1"/>
    <property type="molecule type" value="Genomic_DNA"/>
</dbReference>
<dbReference type="Proteomes" id="UP000006671">
    <property type="component" value="Unassembled WGS sequence"/>
</dbReference>
<dbReference type="VEuPathDB" id="AmoebaDB:NAEGRDRAFT_54087"/>
<feature type="region of interest" description="Disordered" evidence="1">
    <location>
        <begin position="69"/>
        <end position="116"/>
    </location>
</feature>
<name>D2W221_NAEGR</name>
<gene>
    <name evidence="2" type="ORF">NAEGRDRAFT_54087</name>
</gene>
<evidence type="ECO:0000313" key="3">
    <source>
        <dbReference type="Proteomes" id="UP000006671"/>
    </source>
</evidence>
<dbReference type="OrthoDB" id="10602026at2759"/>
<feature type="region of interest" description="Disordered" evidence="1">
    <location>
        <begin position="1"/>
        <end position="44"/>
    </location>
</feature>
<dbReference type="KEGG" id="ngr:NAEGRDRAFT_54087"/>
<protein>
    <submittedName>
        <fullName evidence="2">Predicted protein</fullName>
    </submittedName>
</protein>
<dbReference type="InParanoid" id="D2W221"/>
<organism evidence="3">
    <name type="scientific">Naegleria gruberi</name>
    <name type="common">Amoeba</name>
    <dbReference type="NCBI Taxonomy" id="5762"/>
    <lineage>
        <taxon>Eukaryota</taxon>
        <taxon>Discoba</taxon>
        <taxon>Heterolobosea</taxon>
        <taxon>Tetramitia</taxon>
        <taxon>Eutetramitia</taxon>
        <taxon>Vahlkampfiidae</taxon>
        <taxon>Naegleria</taxon>
    </lineage>
</organism>
<sequence>MKEKKSMQRRHYKSSIRQTGKSGASIKGATFGNQHHHCNDTTNNNFTSPSITTTTLQHHSKPIVIRKSQNTEWSCHHQQSQQLMLSPSNADDSEDSTSLMEEEEDPSSVLECTATSTSSITTTTSITSSILSSQVVSSCSTTINPFASFALLPPIKTTTTTTTDKPQPLNILAFNPILNSIHDEHELLKTFKKAQSSPQSLISTIFNSFIMETLSEYPTDGTFDFGWTNPNTTVPNSPVASPSTSPLELASPSNNNNSLLRFALTSNLPSAMQSDETNPKPLSTKLVQTLVRHQEEANSGPFPILDPNAVPDEPFFTSFETMNDLLKEHERGDLESFLLALPPVKKCLCDRKALHCCVCGHVGYGTAKDLYLPNLSTGITQSRRLLLPSLSSTLKGKKLIAEKKKDLMMDVYRKSQSSMMNARFPIFLSISHPGHLQPPSTPAPKLTIPGTFCCGMTYEIFVKVFIAKHSQYKQFSSIEQMMDIKRDWFCEKEDEDDETYKQGCYKALMTRNLGIHVESISDAIKGDFIQFWRHNGTGHSVIFNSLSEDGTEFEYWSSQRSTKGLGFNKENVSSITNFYIVRLKDEPAV</sequence>
<evidence type="ECO:0000313" key="2">
    <source>
        <dbReference type="EMBL" id="EFC36865.1"/>
    </source>
</evidence>
<reference evidence="2 3" key="1">
    <citation type="journal article" date="2010" name="Cell">
        <title>The genome of Naegleria gruberi illuminates early eukaryotic versatility.</title>
        <authorList>
            <person name="Fritz-Laylin L.K."/>
            <person name="Prochnik S.E."/>
            <person name="Ginger M.L."/>
            <person name="Dacks J.B."/>
            <person name="Carpenter M.L."/>
            <person name="Field M.C."/>
            <person name="Kuo A."/>
            <person name="Paredez A."/>
            <person name="Chapman J."/>
            <person name="Pham J."/>
            <person name="Shu S."/>
            <person name="Neupane R."/>
            <person name="Cipriano M."/>
            <person name="Mancuso J."/>
            <person name="Tu H."/>
            <person name="Salamov A."/>
            <person name="Lindquist E."/>
            <person name="Shapiro H."/>
            <person name="Lucas S."/>
            <person name="Grigoriev I.V."/>
            <person name="Cande W.Z."/>
            <person name="Fulton C."/>
            <person name="Rokhsar D.S."/>
            <person name="Dawson S.C."/>
        </authorList>
    </citation>
    <scope>NUCLEOTIDE SEQUENCE [LARGE SCALE GENOMIC DNA]</scope>
    <source>
        <strain evidence="2 3">NEG-M</strain>
    </source>
</reference>
<keyword evidence="3" id="KW-1185">Reference proteome</keyword>
<feature type="compositionally biased region" description="Acidic residues" evidence="1">
    <location>
        <begin position="91"/>
        <end position="106"/>
    </location>
</feature>
<dbReference type="RefSeq" id="XP_002669609.1">
    <property type="nucleotide sequence ID" value="XM_002669563.1"/>
</dbReference>
<dbReference type="AlphaFoldDB" id="D2W221"/>
<accession>D2W221</accession>
<evidence type="ECO:0000256" key="1">
    <source>
        <dbReference type="SAM" id="MobiDB-lite"/>
    </source>
</evidence>
<feature type="compositionally biased region" description="Polar residues" evidence="1">
    <location>
        <begin position="69"/>
        <end position="90"/>
    </location>
</feature>
<dbReference type="GeneID" id="8856104"/>
<proteinExistence type="predicted"/>